<dbReference type="EMBL" id="VIWP01000004">
    <property type="protein sequence ID" value="TWF53298.1"/>
    <property type="molecule type" value="Genomic_DNA"/>
</dbReference>
<organism evidence="1 2">
    <name type="scientific">Neorhizobium alkalisoli</name>
    <dbReference type="NCBI Taxonomy" id="528178"/>
    <lineage>
        <taxon>Bacteria</taxon>
        <taxon>Pseudomonadati</taxon>
        <taxon>Pseudomonadota</taxon>
        <taxon>Alphaproteobacteria</taxon>
        <taxon>Hyphomicrobiales</taxon>
        <taxon>Rhizobiaceae</taxon>
        <taxon>Rhizobium/Agrobacterium group</taxon>
        <taxon>Neorhizobium</taxon>
    </lineage>
</organism>
<dbReference type="AlphaFoldDB" id="A0A561QSB6"/>
<dbReference type="Proteomes" id="UP000320653">
    <property type="component" value="Unassembled WGS sequence"/>
</dbReference>
<dbReference type="RefSeq" id="WP_145639012.1">
    <property type="nucleotide sequence ID" value="NZ_VIWP01000004.1"/>
</dbReference>
<keyword evidence="2" id="KW-1185">Reference proteome</keyword>
<reference evidence="1 2" key="1">
    <citation type="submission" date="2019-06" db="EMBL/GenBank/DDBJ databases">
        <title>Sorghum-associated microbial communities from plants grown in Nebraska, USA.</title>
        <authorList>
            <person name="Schachtman D."/>
        </authorList>
    </citation>
    <scope>NUCLEOTIDE SEQUENCE [LARGE SCALE GENOMIC DNA]</scope>
    <source>
        <strain evidence="1 2">1225</strain>
    </source>
</reference>
<evidence type="ECO:0000313" key="1">
    <source>
        <dbReference type="EMBL" id="TWF53298.1"/>
    </source>
</evidence>
<accession>A0A561QSB6</accession>
<gene>
    <name evidence="1" type="ORF">FHW37_104577</name>
</gene>
<dbReference type="OrthoDB" id="8410897at2"/>
<name>A0A561QSB6_9HYPH</name>
<sequence length="110" mass="12493">MTITSNMIPDFAQDEIFAADPPMSAEEIKHRFCPKNAYAEWLWNELKFLNRELGYDSRIGLYSPTGTIGGDFHFPRDHRDWSDVPPPSTRAETILRVLGIIPQEDIATAA</sequence>
<evidence type="ECO:0000313" key="2">
    <source>
        <dbReference type="Proteomes" id="UP000320653"/>
    </source>
</evidence>
<proteinExistence type="predicted"/>
<comment type="caution">
    <text evidence="1">The sequence shown here is derived from an EMBL/GenBank/DDBJ whole genome shotgun (WGS) entry which is preliminary data.</text>
</comment>
<protein>
    <submittedName>
        <fullName evidence="1">Uncharacterized protein</fullName>
    </submittedName>
</protein>